<comment type="subunit">
    <text evidence="12">Heterodimer of a large membrane-associated beta subunit and a small pyruvoyl-containing alpha subunit.</text>
</comment>
<comment type="similarity">
    <text evidence="12">Belongs to the phosphatidylserine decarboxylase family. PSD-B subfamily. Eukaryotic type II sub-subfamily.</text>
</comment>
<keyword evidence="3 12" id="KW-0210">Decarboxylase</keyword>
<feature type="compositionally biased region" description="Polar residues" evidence="13">
    <location>
        <begin position="728"/>
        <end position="768"/>
    </location>
</feature>
<dbReference type="GO" id="GO:0016540">
    <property type="term" value="P:protein autoprocessing"/>
    <property type="evidence" value="ECO:0007669"/>
    <property type="project" value="UniProtKB-UniRule"/>
</dbReference>
<organism evidence="15 16">
    <name type="scientific">Trichosporon asahii var. asahii (strain ATCC 90039 / CBS 2479 / JCM 2466 / KCTC 7840 / NBRC 103889/ NCYC 2677 / UAMH 7654)</name>
    <name type="common">Yeast</name>
    <dbReference type="NCBI Taxonomy" id="1186058"/>
    <lineage>
        <taxon>Eukaryota</taxon>
        <taxon>Fungi</taxon>
        <taxon>Dikarya</taxon>
        <taxon>Basidiomycota</taxon>
        <taxon>Agaricomycotina</taxon>
        <taxon>Tremellomycetes</taxon>
        <taxon>Trichosporonales</taxon>
        <taxon>Trichosporonaceae</taxon>
        <taxon>Trichosporon</taxon>
    </lineage>
</organism>
<dbReference type="InterPro" id="IPR018247">
    <property type="entry name" value="EF_Hand_1_Ca_BS"/>
</dbReference>
<evidence type="ECO:0000256" key="13">
    <source>
        <dbReference type="SAM" id="MobiDB-lite"/>
    </source>
</evidence>
<evidence type="ECO:0000256" key="4">
    <source>
        <dbReference type="ARBA" id="ARBA00022837"/>
    </source>
</evidence>
<feature type="active site" description="Schiff-base intermediate with substrate; via pyruvic acid; for decarboxylase activity" evidence="12">
    <location>
        <position position="1147"/>
    </location>
</feature>
<dbReference type="AlphaFoldDB" id="J5TB40"/>
<proteinExistence type="inferred from homology"/>
<comment type="catalytic activity">
    <reaction evidence="12">
        <text>a 1,2-diacyl-sn-glycero-3-phospho-L-serine + H(+) = a 1,2-diacyl-sn-glycero-3-phosphoethanolamine + CO2</text>
        <dbReference type="Rhea" id="RHEA:20828"/>
        <dbReference type="ChEBI" id="CHEBI:15378"/>
        <dbReference type="ChEBI" id="CHEBI:16526"/>
        <dbReference type="ChEBI" id="CHEBI:57262"/>
        <dbReference type="ChEBI" id="CHEBI:64612"/>
        <dbReference type="EC" id="4.1.1.65"/>
    </reaction>
</comment>
<evidence type="ECO:0000256" key="2">
    <source>
        <dbReference type="ARBA" id="ARBA00022516"/>
    </source>
</evidence>
<keyword evidence="7 12" id="KW-0865">Zymogen</keyword>
<dbReference type="GO" id="GO:0006646">
    <property type="term" value="P:phosphatidylethanolamine biosynthetic process"/>
    <property type="evidence" value="ECO:0007669"/>
    <property type="project" value="UniProtKB-UniRule"/>
</dbReference>
<reference evidence="15 16" key="1">
    <citation type="journal article" date="2012" name="Eukaryot. Cell">
        <title>Draft genome sequence of CBS 2479, the standard type strain of Trichosporon asahii.</title>
        <authorList>
            <person name="Yang R.Y."/>
            <person name="Li H.T."/>
            <person name="Zhu H."/>
            <person name="Zhou G.P."/>
            <person name="Wang M."/>
            <person name="Wang L."/>
        </authorList>
    </citation>
    <scope>NUCLEOTIDE SEQUENCE [LARGE SCALE GENOMIC DNA]</scope>
    <source>
        <strain evidence="16">ATCC 90039 / CBS 2479 / JCM 2466 / KCTC 7840 / NCYC 2677 / UAMH 7654</strain>
    </source>
</reference>
<feature type="compositionally biased region" description="Low complexity" evidence="13">
    <location>
        <begin position="360"/>
        <end position="371"/>
    </location>
</feature>
<dbReference type="EMBL" id="ALBS01000136">
    <property type="protein sequence ID" value="EJT50061.1"/>
    <property type="molecule type" value="Genomic_DNA"/>
</dbReference>
<feature type="region of interest" description="Disordered" evidence="13">
    <location>
        <begin position="360"/>
        <end position="446"/>
    </location>
</feature>
<dbReference type="VEuPathDB" id="FungiDB:A1Q1_00716"/>
<feature type="region of interest" description="Disordered" evidence="13">
    <location>
        <begin position="70"/>
        <end position="102"/>
    </location>
</feature>
<keyword evidence="12" id="KW-0967">Endosome</keyword>
<dbReference type="KEGG" id="tasa:A1Q1_00716"/>
<dbReference type="Gene3D" id="2.60.40.150">
    <property type="entry name" value="C2 domain"/>
    <property type="match status" value="2"/>
</dbReference>
<dbReference type="InterPro" id="IPR033179">
    <property type="entry name" value="PSD_type2_pro"/>
</dbReference>
<feature type="compositionally biased region" description="Polar residues" evidence="13">
    <location>
        <begin position="777"/>
        <end position="787"/>
    </location>
</feature>
<dbReference type="Proteomes" id="UP000002748">
    <property type="component" value="Unassembled WGS sequence"/>
</dbReference>
<keyword evidence="11 12" id="KW-0670">Pyruvate</keyword>
<keyword evidence="10 12" id="KW-1208">Phospholipid metabolism</keyword>
<dbReference type="GO" id="GO:0010008">
    <property type="term" value="C:endosome membrane"/>
    <property type="evidence" value="ECO:0007669"/>
    <property type="project" value="UniProtKB-SubCell"/>
</dbReference>
<evidence type="ECO:0000313" key="16">
    <source>
        <dbReference type="Proteomes" id="UP000002748"/>
    </source>
</evidence>
<evidence type="ECO:0000256" key="5">
    <source>
        <dbReference type="ARBA" id="ARBA00023098"/>
    </source>
</evidence>
<dbReference type="PROSITE" id="PS00018">
    <property type="entry name" value="EF_HAND_1"/>
    <property type="match status" value="1"/>
</dbReference>
<dbReference type="PANTHER" id="PTHR10067">
    <property type="entry name" value="PHOSPHATIDYLSERINE DECARBOXYLASE"/>
    <property type="match status" value="1"/>
</dbReference>
<dbReference type="SMART" id="SM00239">
    <property type="entry name" value="C2"/>
    <property type="match status" value="2"/>
</dbReference>
<dbReference type="InterPro" id="IPR035892">
    <property type="entry name" value="C2_domain_sf"/>
</dbReference>
<comment type="PTM">
    <text evidence="12">Is synthesized initially as an inactive proenzyme. Formation of the active enzyme involves a self-maturation process in which the active site pyruvoyl group is generated from an internal serine residue via an autocatalytic post-translational modification. Two non-identical subunits are generated from the proenzyme in this reaction, and the pyruvate is formed at the N-terminus of the alpha chain, which is derived from the carboxyl end of the proenzyme. The autoendoproteolytic cleavage occurs by a canonical serine protease mechanism, in which the side chain hydroxyl group of the serine supplies its oxygen atom to form the C-terminus of the beta chain, while the remainder of the serine residue undergoes an oxidative deamination to produce ammonia and the pyruvoyl prosthetic group on the alpha chain. During this reaction, the Ser that is part of the protease active site of the proenzyme becomes the pyruvoyl prosthetic group, which constitutes an essential element of the active site of the mature decarboxylase.</text>
</comment>
<keyword evidence="12" id="KW-0333">Golgi apparatus</keyword>
<feature type="modified residue" description="Pyruvic acid (Ser); by autocatalysis" evidence="12">
    <location>
        <position position="1147"/>
    </location>
</feature>
<dbReference type="Pfam" id="PF00168">
    <property type="entry name" value="C2"/>
    <property type="match status" value="2"/>
</dbReference>
<dbReference type="GO" id="GO:0000139">
    <property type="term" value="C:Golgi membrane"/>
    <property type="evidence" value="ECO:0007669"/>
    <property type="project" value="UniProtKB-SubCell"/>
</dbReference>
<feature type="compositionally biased region" description="Basic residues" evidence="13">
    <location>
        <begin position="21"/>
        <end position="30"/>
    </location>
</feature>
<dbReference type="GeneID" id="25984230"/>
<dbReference type="CDD" id="cd00030">
    <property type="entry name" value="C2"/>
    <property type="match status" value="1"/>
</dbReference>
<comment type="caution">
    <text evidence="15">The sequence shown here is derived from an EMBL/GenBank/DDBJ whole genome shotgun (WGS) entry which is preliminary data.</text>
</comment>
<dbReference type="Gene3D" id="1.10.238.10">
    <property type="entry name" value="EF-hand"/>
    <property type="match status" value="1"/>
</dbReference>
<feature type="chain" id="PRO_5023300618" description="Phosphatidylserine decarboxylase 2 beta chain" evidence="12">
    <location>
        <begin position="1"/>
        <end position="1146"/>
    </location>
</feature>
<evidence type="ECO:0000256" key="10">
    <source>
        <dbReference type="ARBA" id="ARBA00023264"/>
    </source>
</evidence>
<feature type="active site" description="Charge relay system; for autoendoproteolytic cleavage activity" evidence="12">
    <location>
        <position position="1060"/>
    </location>
</feature>
<evidence type="ECO:0000256" key="12">
    <source>
        <dbReference type="HAMAP-Rule" id="MF_03209"/>
    </source>
</evidence>
<dbReference type="NCBIfam" id="TIGR00163">
    <property type="entry name" value="PS_decarb"/>
    <property type="match status" value="1"/>
</dbReference>
<evidence type="ECO:0000256" key="8">
    <source>
        <dbReference type="ARBA" id="ARBA00023209"/>
    </source>
</evidence>
<gene>
    <name evidence="12" type="primary">PSD2</name>
    <name evidence="15" type="ORF">A1Q1_00716</name>
</gene>
<comment type="subcellular location">
    <subcellularLocation>
        <location evidence="12">Golgi apparatus membrane</location>
        <topology evidence="12">Peripheral membrane protein</topology>
        <orientation evidence="12">Cytoplasmic side</orientation>
    </subcellularLocation>
    <subcellularLocation>
        <location evidence="12">Endosome membrane</location>
        <topology evidence="12">Peripheral membrane protein</topology>
        <orientation evidence="12">Cytoplasmic side</orientation>
    </subcellularLocation>
</comment>
<dbReference type="PANTHER" id="PTHR10067:SF17">
    <property type="entry name" value="PHOSPHATIDYLSERINE DECARBOXYLASE PROENZYME 2"/>
    <property type="match status" value="1"/>
</dbReference>
<dbReference type="UniPathway" id="UPA00558">
    <property type="reaction ID" value="UER00616"/>
</dbReference>
<evidence type="ECO:0000256" key="9">
    <source>
        <dbReference type="ARBA" id="ARBA00023239"/>
    </source>
</evidence>
<feature type="site" description="Cleavage (non-hydrolytic); by autocatalysis" evidence="12">
    <location>
        <begin position="1146"/>
        <end position="1147"/>
    </location>
</feature>
<comment type="pathway">
    <text evidence="1">Lipid metabolism.</text>
</comment>
<evidence type="ECO:0000256" key="3">
    <source>
        <dbReference type="ARBA" id="ARBA00022793"/>
    </source>
</evidence>
<feature type="compositionally biased region" description="Polar residues" evidence="13">
    <location>
        <begin position="425"/>
        <end position="434"/>
    </location>
</feature>
<evidence type="ECO:0000256" key="11">
    <source>
        <dbReference type="ARBA" id="ARBA00023317"/>
    </source>
</evidence>
<keyword evidence="4" id="KW-0106">Calcium</keyword>
<dbReference type="GO" id="GO:0005795">
    <property type="term" value="C:Golgi stack"/>
    <property type="evidence" value="ECO:0007669"/>
    <property type="project" value="UniProtKB-UniRule"/>
</dbReference>
<dbReference type="Pfam" id="PF02666">
    <property type="entry name" value="PS_Dcarbxylase"/>
    <property type="match status" value="1"/>
</dbReference>
<evidence type="ECO:0000256" key="1">
    <source>
        <dbReference type="ARBA" id="ARBA00005189"/>
    </source>
</evidence>
<feature type="compositionally biased region" description="Low complexity" evidence="13">
    <location>
        <begin position="79"/>
        <end position="88"/>
    </location>
</feature>
<comment type="pathway">
    <text evidence="12">Phospholipid metabolism; phosphatidylethanolamine biosynthesis; phosphatidylethanolamine from CDP-diacylglycerol: step 2/2.</text>
</comment>
<evidence type="ECO:0000256" key="6">
    <source>
        <dbReference type="ARBA" id="ARBA00023136"/>
    </source>
</evidence>
<keyword evidence="5 12" id="KW-0443">Lipid metabolism</keyword>
<dbReference type="GO" id="GO:0004609">
    <property type="term" value="F:phosphatidylserine decarboxylase activity"/>
    <property type="evidence" value="ECO:0007669"/>
    <property type="project" value="UniProtKB-UniRule"/>
</dbReference>
<comment type="cofactor">
    <cofactor evidence="12">
        <name>pyruvate</name>
        <dbReference type="ChEBI" id="CHEBI:15361"/>
    </cofactor>
    <text evidence="12">Binds 1 pyruvoyl group covalently per subunit.</text>
</comment>
<evidence type="ECO:0000259" key="14">
    <source>
        <dbReference type="PROSITE" id="PS50004"/>
    </source>
</evidence>
<sequence>MAQPPSTAPLEATPYGQKSNPRLRKLAKKPLKPLKLAASAYHSVRSGLATPNSGQSAVGLEDELAGLNVSDGSTKVNRSVTSTSASSNGTGGLDPQISINDKNWRGRKKDNMLVDPVMIAQAAKGPRKPLDGEEPAAWLRVRVVSADGLVAKDRNGLSDPFVTLLVPPGSRHTTPVVKRSLDPVFPAAQSTFDFPIYLSLAAVIGGRGLEGVVWDKDLVRKEYMGELCVPVDHWFPSAQPRLWHEQLPVQSFELFSSRRKHRVSGNVQLQIGFLPGPAEDTQDALRKVQGVYETILARTLVGGQFGVLGVPAHEGIGTVQLTRSQTDGDDFLDTSTGMSVITTAVMAPSVGAQQSYSRQYSYDLPDDGLSSSDEDGDMEDALEGDDDGWLRDGLPTDSPEADGVPQSEPLSLPPIMPGVDDLGSRRSSAASLQSVAEAAPPSGKSRKIFRRSRLGRKKGKSKDYNFGHDHNILGIVVMEVQSASDLPRLKNALRVGWDMDPFVVISFGKKVFRTRVIRHSLNPNWDEKLLFHVHEHEENFTIQMTLLDWDKISGNDHIGSATLPLAELIADAPSPDPVTGLYGEGVDGKHESREFTLPIVTNKSVAWELKHKPALTVRAKYEPYGALRQRFWRQYAMQYDADDTGSMSWVEMTSMLDSLGSTLTPQTLESYFTRFGKSPEKDELTFDEVVQSLEDEVTKSSSAKRTIGKPNASVEVDAHDLDARLKSMPQSTPGSATPSVHHSQGTAPPSTYNSHSRHISTASNTNIPYLNVENTDDSSSPQGTTEAGSPMASDADENSDPANDYVERIINIKECPLCHRPRLSKRSEQDMITHLAVCASSDWSRIDRIMTSTYVTSSQAQRKKLTKLLNKVTAGSYSLGANSANILVQDRMTGQLQEEKMAVYVRTGIRVLYKGPRTGIAGARARRMLKSLSIKQGIRYDSPQSAADIPGFIAFHRLNTDEIRDPLDSFKTFNEFFYRKLKEDARPVEDPGNPDRLVSMADCRMMAFNTVSEAQQIWIKGRDFTIAKMLGSAYHEQWQNYVGGSLCIFRLAPQDYHRFHSPVDGKIGKITKIEGEYYTVNPQAILTQLDVYGDNVRQIVPIESPQFGTVMTVWVGAMMVGSIVDSVVEGQEVKRGDELGYFKFGGSTIVCVFEPGRVVWDQDLQDNAAAALETLVRVGMGIGRTPEMARA</sequence>
<keyword evidence="9 12" id="KW-0456">Lyase</keyword>
<comment type="domain">
    <text evidence="12">The C2 domains have an essential, but non-catalytic function. They may facilitate interactions with other proteins and are required for lipid transport function.</text>
</comment>
<feature type="domain" description="C2" evidence="14">
    <location>
        <begin position="122"/>
        <end position="244"/>
    </location>
</feature>
<name>J5TB40_TRIAS</name>
<dbReference type="InterPro" id="IPR011992">
    <property type="entry name" value="EF-hand-dom_pair"/>
</dbReference>
<keyword evidence="6 12" id="KW-0472">Membrane</keyword>
<dbReference type="InterPro" id="IPR003817">
    <property type="entry name" value="PS_Dcarbxylase"/>
</dbReference>
<dbReference type="HOGENOM" id="CLU_002661_2_1_1"/>
<protein>
    <recommendedName>
        <fullName evidence="12">Phosphatidylserine decarboxylase proenzyme 2</fullName>
        <ecNumber evidence="12">4.1.1.65</ecNumber>
    </recommendedName>
    <component>
        <recommendedName>
            <fullName evidence="12">Phosphatidylserine decarboxylase 2 beta chain</fullName>
        </recommendedName>
    </component>
    <component>
        <recommendedName>
            <fullName evidence="12">Phosphatidylserine decarboxylase 2 alpha chain</fullName>
        </recommendedName>
    </component>
</protein>
<dbReference type="SUPFAM" id="SSF47473">
    <property type="entry name" value="EF-hand"/>
    <property type="match status" value="1"/>
</dbReference>
<feature type="active site" description="Charge relay system; for autoendoproteolytic cleavage activity" evidence="12">
    <location>
        <position position="1002"/>
    </location>
</feature>
<dbReference type="SUPFAM" id="SSF49562">
    <property type="entry name" value="C2 domain (Calcium/lipid-binding domain, CaLB)"/>
    <property type="match status" value="2"/>
</dbReference>
<keyword evidence="2 12" id="KW-0444">Lipid biosynthesis</keyword>
<evidence type="ECO:0000313" key="15">
    <source>
        <dbReference type="EMBL" id="EJT50061.1"/>
    </source>
</evidence>
<dbReference type="CDD" id="cd04039">
    <property type="entry name" value="C2_PSD"/>
    <property type="match status" value="1"/>
</dbReference>
<feature type="chain" id="PRO_5023300619" description="Phosphatidylserine decarboxylase 2 alpha chain" evidence="12">
    <location>
        <begin position="1147"/>
        <end position="1191"/>
    </location>
</feature>
<evidence type="ECO:0000256" key="7">
    <source>
        <dbReference type="ARBA" id="ARBA00023145"/>
    </source>
</evidence>
<comment type="function">
    <text evidence="12">Catalyzes the formation of phosphatidylethanolamine (PtdEtn) from phosphatidylserine (PtdSer). Plays a central role in phospholipid metabolism and in the interorganelle trafficking of phosphatidylserine.</text>
</comment>
<feature type="region of interest" description="Disordered" evidence="13">
    <location>
        <begin position="726"/>
        <end position="801"/>
    </location>
</feature>
<keyword evidence="8 12" id="KW-0594">Phospholipid biosynthesis</keyword>
<feature type="active site" description="Charge relay system; for autoendoproteolytic cleavage activity" evidence="12">
    <location>
        <position position="1147"/>
    </location>
</feature>
<dbReference type="InterPro" id="IPR000008">
    <property type="entry name" value="C2_dom"/>
</dbReference>
<dbReference type="RefSeq" id="XP_014181152.1">
    <property type="nucleotide sequence ID" value="XM_014325677.1"/>
</dbReference>
<dbReference type="InterPro" id="IPR033177">
    <property type="entry name" value="PSD-B"/>
</dbReference>
<dbReference type="HAMAP" id="MF_00663">
    <property type="entry name" value="PS_decarb_PSD_B_type2"/>
    <property type="match status" value="1"/>
</dbReference>
<feature type="region of interest" description="Disordered" evidence="13">
    <location>
        <begin position="1"/>
        <end position="30"/>
    </location>
</feature>
<dbReference type="PROSITE" id="PS50004">
    <property type="entry name" value="C2"/>
    <property type="match status" value="2"/>
</dbReference>
<feature type="domain" description="C2" evidence="14">
    <location>
        <begin position="454"/>
        <end position="578"/>
    </location>
</feature>
<dbReference type="OrthoDB" id="67700at2759"/>
<accession>J5TB40</accession>
<dbReference type="EC" id="4.1.1.65" evidence="12"/>
<feature type="compositionally biased region" description="Acidic residues" evidence="13">
    <location>
        <begin position="372"/>
        <end position="387"/>
    </location>
</feature>